<dbReference type="SUPFAM" id="SSF63829">
    <property type="entry name" value="Calcium-dependent phosphotriesterase"/>
    <property type="match status" value="1"/>
</dbReference>
<dbReference type="PANTHER" id="PTHR11799">
    <property type="entry name" value="PARAOXONASE"/>
    <property type="match status" value="1"/>
</dbReference>
<keyword evidence="1" id="KW-1185">Reference proteome</keyword>
<reference evidence="2" key="1">
    <citation type="submission" date="2020-01" db="EMBL/GenBank/DDBJ databases">
        <authorList>
            <consortium name="DOE Joint Genome Institute"/>
            <person name="Haridas S."/>
            <person name="Albert R."/>
            <person name="Binder M."/>
            <person name="Bloem J."/>
            <person name="Labutti K."/>
            <person name="Salamov A."/>
            <person name="Andreopoulos B."/>
            <person name="Baker S.E."/>
            <person name="Barry K."/>
            <person name="Bills G."/>
            <person name="Bluhm B.H."/>
            <person name="Cannon C."/>
            <person name="Castanera R."/>
            <person name="Culley D.E."/>
            <person name="Daum C."/>
            <person name="Ezra D."/>
            <person name="Gonzalez J.B."/>
            <person name="Henrissat B."/>
            <person name="Kuo A."/>
            <person name="Liang C."/>
            <person name="Lipzen A."/>
            <person name="Lutzoni F."/>
            <person name="Magnuson J."/>
            <person name="Mondo S."/>
            <person name="Nolan M."/>
            <person name="Ohm R."/>
            <person name="Pangilinan J."/>
            <person name="Park H.-J."/>
            <person name="Ramirez L."/>
            <person name="Alfaro M."/>
            <person name="Sun H."/>
            <person name="Tritt A."/>
            <person name="Yoshinaga Y."/>
            <person name="Zwiers L.-H."/>
            <person name="Turgeon B.G."/>
            <person name="Goodwin S.B."/>
            <person name="Spatafora J.W."/>
            <person name="Crous P.W."/>
            <person name="Grigoriev I.V."/>
        </authorList>
    </citation>
    <scope>NUCLEOTIDE SEQUENCE</scope>
    <source>
        <strain evidence="2">CBS 342.82</strain>
    </source>
</reference>
<dbReference type="AlphaFoldDB" id="A0A6J3LVC9"/>
<accession>A0A6J3LVC9</accession>
<protein>
    <recommendedName>
        <fullName evidence="3">Calcium-dependent phosphotriesterase</fullName>
    </recommendedName>
</protein>
<gene>
    <name evidence="2" type="ORF">K489DRAFT_362176</name>
</gene>
<dbReference type="RefSeq" id="XP_033456756.1">
    <property type="nucleotide sequence ID" value="XM_033602649.1"/>
</dbReference>
<evidence type="ECO:0000313" key="2">
    <source>
        <dbReference type="RefSeq" id="XP_033456756.1"/>
    </source>
</evidence>
<dbReference type="GeneID" id="54360449"/>
<proteinExistence type="predicted"/>
<dbReference type="InterPro" id="IPR051288">
    <property type="entry name" value="Serum_paraoxonase/arylesterase"/>
</dbReference>
<sequence length="384" mass="41670">MVKSFVIALVAAITSAIIYSKLPLISILWNNAPGRLPQINTLKNHEIVHVNTIRNCEDAVLADGFLIASCDPSRDTWNTIMGTLVNSSSTEQTGLYFLSTKSAKSTPEKIKLLDFRPEPSNFHPLGIEYHNGKIFLLNLAVSGPKIEIFKLLAKDRAATHIATLENPLVIAPNSIAAISDTELIVTNDHYFPASYSPILNLLETYTALPTGSVIYIKLDPKGTSITESKVLTRLPFANGVTLLNATTVAISALTKPSIELFDIKRLSSGSINFISTKSIPVGFLVDNLSVDGNGKLLAAGHPFPPALDKIAANQRFCLDVEAASDPKCKFDRLSWVAEWSEAEGVKNLLVGTDYGTSTTALRDVKNGVGFVTGLYEKGLLRWTE</sequence>
<dbReference type="OrthoDB" id="5307922at2759"/>
<evidence type="ECO:0008006" key="3">
    <source>
        <dbReference type="Google" id="ProtNLM"/>
    </source>
</evidence>
<dbReference type="PANTHER" id="PTHR11799:SF30">
    <property type="entry name" value="SERUM PARAOXONASE_ARYLESTERASE 2"/>
    <property type="match status" value="1"/>
</dbReference>
<dbReference type="InterPro" id="IPR011042">
    <property type="entry name" value="6-blade_b-propeller_TolB-like"/>
</dbReference>
<reference evidence="2" key="2">
    <citation type="submission" date="2020-04" db="EMBL/GenBank/DDBJ databases">
        <authorList>
            <consortium name="NCBI Genome Project"/>
        </authorList>
    </citation>
    <scope>NUCLEOTIDE SEQUENCE</scope>
    <source>
        <strain evidence="2">CBS 342.82</strain>
    </source>
</reference>
<dbReference type="Proteomes" id="UP000504637">
    <property type="component" value="Unplaced"/>
</dbReference>
<name>A0A6J3LVC9_9PEZI</name>
<organism evidence="2">
    <name type="scientific">Dissoconium aciculare CBS 342.82</name>
    <dbReference type="NCBI Taxonomy" id="1314786"/>
    <lineage>
        <taxon>Eukaryota</taxon>
        <taxon>Fungi</taxon>
        <taxon>Dikarya</taxon>
        <taxon>Ascomycota</taxon>
        <taxon>Pezizomycotina</taxon>
        <taxon>Dothideomycetes</taxon>
        <taxon>Dothideomycetidae</taxon>
        <taxon>Mycosphaerellales</taxon>
        <taxon>Dissoconiaceae</taxon>
        <taxon>Dissoconium</taxon>
    </lineage>
</organism>
<dbReference type="Gene3D" id="2.120.10.30">
    <property type="entry name" value="TolB, C-terminal domain"/>
    <property type="match status" value="1"/>
</dbReference>
<evidence type="ECO:0000313" key="1">
    <source>
        <dbReference type="Proteomes" id="UP000504637"/>
    </source>
</evidence>
<reference evidence="2" key="3">
    <citation type="submission" date="2025-08" db="UniProtKB">
        <authorList>
            <consortium name="RefSeq"/>
        </authorList>
    </citation>
    <scope>IDENTIFICATION</scope>
    <source>
        <strain evidence="2">CBS 342.82</strain>
    </source>
</reference>